<protein>
    <submittedName>
        <fullName evidence="1">Ovule protein</fullName>
    </submittedName>
</protein>
<organism evidence="1">
    <name type="scientific">Mesocestoides corti</name>
    <name type="common">Flatworm</name>
    <dbReference type="NCBI Taxonomy" id="53468"/>
    <lineage>
        <taxon>Eukaryota</taxon>
        <taxon>Metazoa</taxon>
        <taxon>Spiralia</taxon>
        <taxon>Lophotrochozoa</taxon>
        <taxon>Platyhelminthes</taxon>
        <taxon>Cestoda</taxon>
        <taxon>Eucestoda</taxon>
        <taxon>Cyclophyllidea</taxon>
        <taxon>Mesocestoididae</taxon>
        <taxon>Mesocestoides</taxon>
    </lineage>
</organism>
<accession>A0A5K3FQE8</accession>
<evidence type="ECO:0000313" key="1">
    <source>
        <dbReference type="WBParaSite" id="MCU_010256-RA"/>
    </source>
</evidence>
<proteinExistence type="predicted"/>
<name>A0A5K3FQE8_MESCO</name>
<dbReference type="AlphaFoldDB" id="A0A5K3FQE8"/>
<reference evidence="1" key="1">
    <citation type="submission" date="2019-11" db="UniProtKB">
        <authorList>
            <consortium name="WormBaseParasite"/>
        </authorList>
    </citation>
    <scope>IDENTIFICATION</scope>
</reference>
<sequence>RVDSHSLIQSLQPPTQGPPICSISPAAWLLNSSLINTNIYLGLSSHLGFDVSACMTHTYEV</sequence>
<dbReference type="WBParaSite" id="MCU_010256-RA">
    <property type="protein sequence ID" value="MCU_010256-RA"/>
    <property type="gene ID" value="MCU_010256"/>
</dbReference>